<evidence type="ECO:0000256" key="6">
    <source>
        <dbReference type="PIRNR" id="PIRNR018497"/>
    </source>
</evidence>
<gene>
    <name evidence="8" type="primary">LOC117142882</name>
</gene>
<keyword evidence="3 6" id="KW-0375">Hydrogen ion transport</keyword>
<dbReference type="GO" id="GO:0033179">
    <property type="term" value="C:proton-transporting V-type ATPase, V0 domain"/>
    <property type="evidence" value="ECO:0007669"/>
    <property type="project" value="InterPro"/>
</dbReference>
<evidence type="ECO:0000313" key="7">
    <source>
        <dbReference type="Proteomes" id="UP000515162"/>
    </source>
</evidence>
<accession>A0A6P8KI44</accession>
<dbReference type="PANTHER" id="PTHR11028">
    <property type="entry name" value="VACUOLAR ATP SYNTHASE SUBUNIT AC39"/>
    <property type="match status" value="1"/>
</dbReference>
<sequence length="350" mass="40360">MSMIFNTEYGYLEALTRGFKNGMLKHSDYLNLTQCESLEDVMISIQGTDYGLIFGGEQSAPSVERIERCLRDRLLQQYYYIRSHSTEPLTTFMEFIRYPFMIDNVALLVAGLNNHRSMKRLLRMCHPLGEFDQLGAIEVASNSAELFDAVLIDTPIARFVPRDLPMESLRYLDVEIVRAHLYRAYLEKFYAYCSQLGGNTANVMTNLLSFEADRRTITIAVNAIGSDISPKDRLKMFPTCGYLPKIALASMSNLNETDKIRDVCNVFDGYGKMFDNLERDSDGMITLEDRFLMMEAKKNVQTFLQQYHFGIFYSFIKLKQLEVRNIVWISECIAQRQTDRINAFIPIPLD</sequence>
<comment type="function">
    <text evidence="6">Subunit of the V0 complex of vacuolar(H+)-ATPase (V-ATPase), a multisubunit enzyme composed of a peripheral complex (V1) that hydrolyzes ATP and a membrane integral complex (V0) that translocates protons. V-ATPase is responsible for acidifying and maintaining the pH of intracellular compartments and in some cell types, is targeted to the plasma membrane, where it is responsible for acidifying the extracellular environment.</text>
</comment>
<dbReference type="InterPro" id="IPR002843">
    <property type="entry name" value="ATPase_V0-cplx_csu/dsu"/>
</dbReference>
<keyword evidence="7" id="KW-1185">Reference proteome</keyword>
<dbReference type="Proteomes" id="UP000515162">
    <property type="component" value="Chromosome 3R"/>
</dbReference>
<dbReference type="GO" id="GO:0046961">
    <property type="term" value="F:proton-transporting ATPase activity, rotational mechanism"/>
    <property type="evidence" value="ECO:0007669"/>
    <property type="project" value="InterPro"/>
</dbReference>
<dbReference type="GeneID" id="117142882"/>
<dbReference type="PIRSF" id="PIRSF018497">
    <property type="entry name" value="V-ATP_synth_D"/>
    <property type="match status" value="1"/>
</dbReference>
<dbReference type="InterPro" id="IPR036079">
    <property type="entry name" value="ATPase_csu/dsu_sf"/>
</dbReference>
<dbReference type="AlphaFoldDB" id="A0A6P8KI44"/>
<dbReference type="Gene3D" id="1.10.132.50">
    <property type="entry name" value="ATP synthase (C/AC39) subunit, domain 3"/>
    <property type="match status" value="1"/>
</dbReference>
<dbReference type="FunFam" id="1.20.1690.10:FF:000001">
    <property type="entry name" value="V-type proton ATPase subunit"/>
    <property type="match status" value="1"/>
</dbReference>
<name>A0A6P8KI44_DROMA</name>
<comment type="similarity">
    <text evidence="1 6">Belongs to the V-ATPase V0D/AC39 subunit family.</text>
</comment>
<proteinExistence type="inferred from homology"/>
<evidence type="ECO:0000313" key="8">
    <source>
        <dbReference type="RefSeq" id="XP_033163046.1"/>
    </source>
</evidence>
<dbReference type="InterPro" id="IPR016727">
    <property type="entry name" value="ATPase_V0-cplx_dsu"/>
</dbReference>
<evidence type="ECO:0000256" key="1">
    <source>
        <dbReference type="ARBA" id="ARBA00006709"/>
    </source>
</evidence>
<evidence type="ECO:0000256" key="4">
    <source>
        <dbReference type="ARBA" id="ARBA00023065"/>
    </source>
</evidence>
<comment type="subunit">
    <text evidence="5">V-ATPase is a heteromultimeric enzyme made up of two complexes: the ATP-hydrolytic V1 complex and the proton translocation V0 complex. The V1 complex consists of three catalytic AB heterodimers that form a heterohexamer, three peripheral stalks each consisting of EG heterodimers, one central rotor including subunits D and F, and the regulatory subunits C and H. The proton translocation complex V0 consists of the proton transport subunit a, a ring of proteolipid subunits c9c'', rotary subunit d, subunits e and f, and the accessory subunits VhaAC45 and ATP6AP2.</text>
</comment>
<keyword evidence="4 6" id="KW-0406">Ion transport</keyword>
<evidence type="ECO:0000256" key="3">
    <source>
        <dbReference type="ARBA" id="ARBA00022781"/>
    </source>
</evidence>
<dbReference type="GO" id="GO:0007430">
    <property type="term" value="P:terminal branching, open tracheal system"/>
    <property type="evidence" value="ECO:0007669"/>
    <property type="project" value="UniProtKB-ARBA"/>
</dbReference>
<evidence type="ECO:0000256" key="5">
    <source>
        <dbReference type="ARBA" id="ARBA00046957"/>
    </source>
</evidence>
<dbReference type="Gene3D" id="1.20.1690.10">
    <property type="entry name" value="V-type ATP synthase subunit C domain"/>
    <property type="match status" value="2"/>
</dbReference>
<keyword evidence="2 6" id="KW-0813">Transport</keyword>
<organism evidence="7 8">
    <name type="scientific">Drosophila mauritiana</name>
    <name type="common">Fruit fly</name>
    <dbReference type="NCBI Taxonomy" id="7226"/>
    <lineage>
        <taxon>Eukaryota</taxon>
        <taxon>Metazoa</taxon>
        <taxon>Ecdysozoa</taxon>
        <taxon>Arthropoda</taxon>
        <taxon>Hexapoda</taxon>
        <taxon>Insecta</taxon>
        <taxon>Pterygota</taxon>
        <taxon>Neoptera</taxon>
        <taxon>Endopterygota</taxon>
        <taxon>Diptera</taxon>
        <taxon>Brachycera</taxon>
        <taxon>Muscomorpha</taxon>
        <taxon>Ephydroidea</taxon>
        <taxon>Drosophilidae</taxon>
        <taxon>Drosophila</taxon>
        <taxon>Sophophora</taxon>
    </lineage>
</organism>
<reference evidence="8" key="1">
    <citation type="submission" date="2025-08" db="UniProtKB">
        <authorList>
            <consortium name="RefSeq"/>
        </authorList>
    </citation>
    <scope>IDENTIFICATION</scope>
    <source>
        <strain evidence="8">Mau12</strain>
        <tissue evidence="8">Whole Body</tissue>
    </source>
</reference>
<dbReference type="SUPFAM" id="SSF103486">
    <property type="entry name" value="V-type ATP synthase subunit C"/>
    <property type="match status" value="1"/>
</dbReference>
<evidence type="ECO:0000256" key="2">
    <source>
        <dbReference type="ARBA" id="ARBA00022448"/>
    </source>
</evidence>
<dbReference type="InterPro" id="IPR044911">
    <property type="entry name" value="V-type_ATPase_csu/dsu_dom_3"/>
</dbReference>
<dbReference type="InterPro" id="IPR035067">
    <property type="entry name" value="V-type_ATPase_csu/dsu"/>
</dbReference>
<dbReference type="RefSeq" id="XP_033163046.1">
    <property type="nucleotide sequence ID" value="XM_033307155.1"/>
</dbReference>
<protein>
    <recommendedName>
        <fullName evidence="6">V-type proton ATPase subunit</fullName>
    </recommendedName>
</protein>
<dbReference type="Pfam" id="PF01992">
    <property type="entry name" value="vATP-synt_AC39"/>
    <property type="match status" value="1"/>
</dbReference>
<dbReference type="CTD" id="42739"/>